<reference evidence="2" key="1">
    <citation type="journal article" date="2016" name="Nat. Genet.">
        <title>A high-quality carrot genome assembly provides new insights into carotenoid accumulation and asterid genome evolution.</title>
        <authorList>
            <person name="Iorizzo M."/>
            <person name="Ellison S."/>
            <person name="Senalik D."/>
            <person name="Zeng P."/>
            <person name="Satapoomin P."/>
            <person name="Huang J."/>
            <person name="Bowman M."/>
            <person name="Iovene M."/>
            <person name="Sanseverino W."/>
            <person name="Cavagnaro P."/>
            <person name="Yildiz M."/>
            <person name="Macko-Podgorni A."/>
            <person name="Moranska E."/>
            <person name="Grzebelus E."/>
            <person name="Grzebelus D."/>
            <person name="Ashrafi H."/>
            <person name="Zheng Z."/>
            <person name="Cheng S."/>
            <person name="Spooner D."/>
            <person name="Van Deynze A."/>
            <person name="Simon P."/>
        </authorList>
    </citation>
    <scope>NUCLEOTIDE SEQUENCE</scope>
    <source>
        <tissue evidence="2">Leaf</tissue>
    </source>
</reference>
<dbReference type="InterPro" id="IPR000270">
    <property type="entry name" value="PB1_dom"/>
</dbReference>
<dbReference type="Gene3D" id="3.10.20.90">
    <property type="entry name" value="Phosphatidylinositol 3-kinase Catalytic Subunit, Chain A, domain 1"/>
    <property type="match status" value="1"/>
</dbReference>
<organism evidence="2 3">
    <name type="scientific">Daucus carota subsp. sativus</name>
    <name type="common">Carrot</name>
    <dbReference type="NCBI Taxonomy" id="79200"/>
    <lineage>
        <taxon>Eukaryota</taxon>
        <taxon>Viridiplantae</taxon>
        <taxon>Streptophyta</taxon>
        <taxon>Embryophyta</taxon>
        <taxon>Tracheophyta</taxon>
        <taxon>Spermatophyta</taxon>
        <taxon>Magnoliopsida</taxon>
        <taxon>eudicotyledons</taxon>
        <taxon>Gunneridae</taxon>
        <taxon>Pentapetalae</taxon>
        <taxon>asterids</taxon>
        <taxon>campanulids</taxon>
        <taxon>Apiales</taxon>
        <taxon>Apiaceae</taxon>
        <taxon>Apioideae</taxon>
        <taxon>Scandiceae</taxon>
        <taxon>Daucinae</taxon>
        <taxon>Daucus</taxon>
        <taxon>Daucus sect. Daucus</taxon>
    </lineage>
</organism>
<dbReference type="SMART" id="SM00666">
    <property type="entry name" value="PB1"/>
    <property type="match status" value="1"/>
</dbReference>
<accession>A0AAF0Y2K1</accession>
<protein>
    <recommendedName>
        <fullName evidence="1">PB1 domain-containing protein</fullName>
    </recommendedName>
</protein>
<keyword evidence="3" id="KW-1185">Reference proteome</keyword>
<dbReference type="PANTHER" id="PTHR32002:SF62">
    <property type="entry name" value="PROTEIN NLP6-LIKE ISOFORM X1"/>
    <property type="match status" value="1"/>
</dbReference>
<dbReference type="SUPFAM" id="SSF54277">
    <property type="entry name" value="CAD &amp; PB1 domains"/>
    <property type="match status" value="1"/>
</dbReference>
<name>A0AAF0Y2K1_DAUCS</name>
<dbReference type="AlphaFoldDB" id="A0AAF0Y2K1"/>
<gene>
    <name evidence="2" type="ORF">DCAR_0935887</name>
</gene>
<dbReference type="InterPro" id="IPR053793">
    <property type="entry name" value="PB1-like"/>
</dbReference>
<dbReference type="PROSITE" id="PS51745">
    <property type="entry name" value="PB1"/>
    <property type="match status" value="1"/>
</dbReference>
<sequence length="537" mass="60996">MSTTLSLLFFGFSNKNVLKLEVLPEMSPDISCYSLQEYPHRDFALSCGIRSSLCVPIYQDIFSYESPGGVLEFVSTSTDQLKSFRNYCRYYEAFDNTPLIYSSFFFKNNVFKRNVEMDHLLTVVCQKYPLPLAQYWEVGDVNVRDLGVVNQEGNIDFPNVTPWLQFKNACKNIGLYIDEGLVGKSYLSHKSFLCRDIKELSITNYPLAHYAPNCRPIPCFTICLCSFKPWYREYVLELFLPSQEMDSYDPRTLLNSLMETMKEHLPDYMVASGEQLGQVLSVEVIKSSTHDKPEYLKIGEPQSSLPPQEGLNNEGDASHQFPFVLPSLFKDGAVQDGNVMNIEESNSTINSYEEIASGETSTSRPNIVPETIHGLSFLLIFSRSTFKRICRGLGIKRWQSGKRRMKGNFSSRLGKGINQEQPGRRNFGSTSMAAVNETVVAHSSQDLNKMTVKATYKDVTIRFKLPDLSGIAELENNVIERLHLGRNNFTIKYQDEEGDLVLIACDKDVRECIEISRSLKETTIKLLLDPPLNRNAL</sequence>
<feature type="domain" description="PB1" evidence="1">
    <location>
        <begin position="449"/>
        <end position="531"/>
    </location>
</feature>
<dbReference type="InterPro" id="IPR045012">
    <property type="entry name" value="NLP"/>
</dbReference>
<dbReference type="Pfam" id="PF00564">
    <property type="entry name" value="PB1"/>
    <property type="match status" value="1"/>
</dbReference>
<dbReference type="GO" id="GO:0003700">
    <property type="term" value="F:DNA-binding transcription factor activity"/>
    <property type="evidence" value="ECO:0007669"/>
    <property type="project" value="InterPro"/>
</dbReference>
<dbReference type="InterPro" id="IPR055081">
    <property type="entry name" value="NLP1-9_GAF"/>
</dbReference>
<evidence type="ECO:0000313" key="3">
    <source>
        <dbReference type="Proteomes" id="UP000077755"/>
    </source>
</evidence>
<dbReference type="EMBL" id="CP093351">
    <property type="protein sequence ID" value="WOH16336.1"/>
    <property type="molecule type" value="Genomic_DNA"/>
</dbReference>
<reference evidence="2" key="2">
    <citation type="submission" date="2022-03" db="EMBL/GenBank/DDBJ databases">
        <title>Draft title - Genomic analysis of global carrot germplasm unveils the trajectory of domestication and the origin of high carotenoid orange carrot.</title>
        <authorList>
            <person name="Iorizzo M."/>
            <person name="Ellison S."/>
            <person name="Senalik D."/>
            <person name="Macko-Podgorni A."/>
            <person name="Grzebelus D."/>
            <person name="Bostan H."/>
            <person name="Rolling W."/>
            <person name="Curaba J."/>
            <person name="Simon P."/>
        </authorList>
    </citation>
    <scope>NUCLEOTIDE SEQUENCE</scope>
    <source>
        <tissue evidence="2">Leaf</tissue>
    </source>
</reference>
<proteinExistence type="predicted"/>
<evidence type="ECO:0000259" key="1">
    <source>
        <dbReference type="PROSITE" id="PS51745"/>
    </source>
</evidence>
<dbReference type="PANTHER" id="PTHR32002">
    <property type="entry name" value="PROTEIN NLP8"/>
    <property type="match status" value="1"/>
</dbReference>
<dbReference type="Pfam" id="PF22922">
    <property type="entry name" value="GAF_NLP"/>
    <property type="match status" value="1"/>
</dbReference>
<dbReference type="Proteomes" id="UP000077755">
    <property type="component" value="Chromosome 9"/>
</dbReference>
<evidence type="ECO:0000313" key="2">
    <source>
        <dbReference type="EMBL" id="WOH16336.1"/>
    </source>
</evidence>